<dbReference type="GO" id="GO:0003676">
    <property type="term" value="F:nucleic acid binding"/>
    <property type="evidence" value="ECO:0007669"/>
    <property type="project" value="InterPro"/>
</dbReference>
<dbReference type="Pfam" id="PF01096">
    <property type="entry name" value="Zn_ribbon_TFIIS"/>
    <property type="match status" value="1"/>
</dbReference>
<dbReference type="SMART" id="SM00661">
    <property type="entry name" value="RPOL9"/>
    <property type="match status" value="1"/>
</dbReference>
<reference evidence="13" key="1">
    <citation type="journal article" date="2023" name="Mol. Phylogenet. Evol.">
        <title>Genome-scale phylogeny and comparative genomics of the fungal order Sordariales.</title>
        <authorList>
            <person name="Hensen N."/>
            <person name="Bonometti L."/>
            <person name="Westerberg I."/>
            <person name="Brannstrom I.O."/>
            <person name="Guillou S."/>
            <person name="Cros-Aarteil S."/>
            <person name="Calhoun S."/>
            <person name="Haridas S."/>
            <person name="Kuo A."/>
            <person name="Mondo S."/>
            <person name="Pangilinan J."/>
            <person name="Riley R."/>
            <person name="LaButti K."/>
            <person name="Andreopoulos B."/>
            <person name="Lipzen A."/>
            <person name="Chen C."/>
            <person name="Yan M."/>
            <person name="Daum C."/>
            <person name="Ng V."/>
            <person name="Clum A."/>
            <person name="Steindorff A."/>
            <person name="Ohm R.A."/>
            <person name="Martin F."/>
            <person name="Silar P."/>
            <person name="Natvig D.O."/>
            <person name="Lalanne C."/>
            <person name="Gautier V."/>
            <person name="Ament-Velasquez S.L."/>
            <person name="Kruys A."/>
            <person name="Hutchinson M.I."/>
            <person name="Powell A.J."/>
            <person name="Barry K."/>
            <person name="Miller A.N."/>
            <person name="Grigoriev I.V."/>
            <person name="Debuchy R."/>
            <person name="Gladieux P."/>
            <person name="Hiltunen Thoren M."/>
            <person name="Johannesson H."/>
        </authorList>
    </citation>
    <scope>NUCLEOTIDE SEQUENCE</scope>
    <source>
        <strain evidence="13">CBS 103.79</strain>
    </source>
</reference>
<dbReference type="EMBL" id="MU855434">
    <property type="protein sequence ID" value="KAK3903691.1"/>
    <property type="molecule type" value="Genomic_DNA"/>
</dbReference>
<evidence type="ECO:0000256" key="3">
    <source>
        <dbReference type="ARBA" id="ARBA00022723"/>
    </source>
</evidence>
<dbReference type="GO" id="GO:0003899">
    <property type="term" value="F:DNA-directed RNA polymerase activity"/>
    <property type="evidence" value="ECO:0007669"/>
    <property type="project" value="InterPro"/>
</dbReference>
<keyword evidence="7 8" id="KW-0539">Nucleus</keyword>
<feature type="binding site" evidence="9">
    <location>
        <position position="78"/>
    </location>
    <ligand>
        <name>Zn(2+)</name>
        <dbReference type="ChEBI" id="CHEBI:29105"/>
        <label>2</label>
    </ligand>
</feature>
<dbReference type="InterPro" id="IPR034014">
    <property type="entry name" value="Zn_ribbon_RPC11_C"/>
</dbReference>
<evidence type="ECO:0000256" key="4">
    <source>
        <dbReference type="ARBA" id="ARBA00022771"/>
    </source>
</evidence>
<evidence type="ECO:0000256" key="9">
    <source>
        <dbReference type="PIRSR" id="PIRSR005586-1"/>
    </source>
</evidence>
<proteinExistence type="inferred from homology"/>
<dbReference type="PANTHER" id="PTHR11239">
    <property type="entry name" value="DNA-DIRECTED RNA POLYMERASE"/>
    <property type="match status" value="1"/>
</dbReference>
<feature type="binding site" evidence="9">
    <location>
        <position position="83"/>
    </location>
    <ligand>
        <name>Zn(2+)</name>
        <dbReference type="ChEBI" id="CHEBI:29105"/>
        <label>2</label>
    </ligand>
</feature>
<feature type="binding site" evidence="9">
    <location>
        <position position="6"/>
    </location>
    <ligand>
        <name>Zn(2+)</name>
        <dbReference type="ChEBI" id="CHEBI:29105"/>
        <label>1</label>
    </ligand>
</feature>
<dbReference type="SUPFAM" id="SSF57783">
    <property type="entry name" value="Zinc beta-ribbon"/>
    <property type="match status" value="1"/>
</dbReference>
<dbReference type="FunFam" id="2.20.25.10:FF:000005">
    <property type="entry name" value="DNA-directed RNA polymerase subunit"/>
    <property type="match status" value="1"/>
</dbReference>
<keyword evidence="3 9" id="KW-0479">Metal-binding</keyword>
<keyword evidence="6 8" id="KW-0804">Transcription</keyword>
<evidence type="ECO:0000256" key="7">
    <source>
        <dbReference type="ARBA" id="ARBA00023242"/>
    </source>
</evidence>
<dbReference type="AlphaFoldDB" id="A0AAN6MMK5"/>
<comment type="similarity">
    <text evidence="8 11">Belongs to the archaeal rpoM/eukaryotic RPA12/RPB9/RPC11 RNA polymerase family.</text>
</comment>
<comment type="caution">
    <text evidence="13">The sequence shown here is derived from an EMBL/GenBank/DDBJ whole genome shotgun (WGS) entry which is preliminary data.</text>
</comment>
<dbReference type="GO" id="GO:0006386">
    <property type="term" value="P:termination of RNA polymerase III transcription"/>
    <property type="evidence" value="ECO:0007669"/>
    <property type="project" value="UniProtKB-ARBA"/>
</dbReference>
<sequence length="118" mass="13371">MPILFCPYCANLLILSRMDPSNANNNAGGNRLECRTCPYQHAIDMPIYSRKHFPRKEKEDVFGGPGAWDNAQKGRVQCPTADCDGAEAAFFQVQIRSADEPMTTFYKCMTCGNRWREN</sequence>
<dbReference type="PANTHER" id="PTHR11239:SF12">
    <property type="entry name" value="DNA-DIRECTED RNA POLYMERASE III SUBUNIT RPC10"/>
    <property type="match status" value="1"/>
</dbReference>
<name>A0AAN6MMK5_9PEZI</name>
<feature type="binding site" evidence="9">
    <location>
        <position position="37"/>
    </location>
    <ligand>
        <name>Zn(2+)</name>
        <dbReference type="ChEBI" id="CHEBI:29105"/>
        <label>1</label>
    </ligand>
</feature>
<feature type="binding site" evidence="9">
    <location>
        <position position="108"/>
    </location>
    <ligand>
        <name>Zn(2+)</name>
        <dbReference type="ChEBI" id="CHEBI:29105"/>
        <label>2</label>
    </ligand>
</feature>
<keyword evidence="4 10" id="KW-0863">Zinc-finger</keyword>
<accession>A0AAN6MMK5</accession>
<feature type="binding site" evidence="9">
    <location>
        <position position="111"/>
    </location>
    <ligand>
        <name>Zn(2+)</name>
        <dbReference type="ChEBI" id="CHEBI:29105"/>
        <label>2</label>
    </ligand>
</feature>
<keyword evidence="5 9" id="KW-0862">Zinc</keyword>
<evidence type="ECO:0000256" key="10">
    <source>
        <dbReference type="PIRSR" id="PIRSR005586-2"/>
    </source>
</evidence>
<dbReference type="InterPro" id="IPR001529">
    <property type="entry name" value="Zn_ribbon_RPB9"/>
</dbReference>
<keyword evidence="14" id="KW-1185">Reference proteome</keyword>
<evidence type="ECO:0000256" key="1">
    <source>
        <dbReference type="ARBA" id="ARBA00004123"/>
    </source>
</evidence>
<evidence type="ECO:0000313" key="14">
    <source>
        <dbReference type="Proteomes" id="UP001303889"/>
    </source>
</evidence>
<feature type="binding site" evidence="9">
    <location>
        <position position="9"/>
    </location>
    <ligand>
        <name>Zn(2+)</name>
        <dbReference type="ChEBI" id="CHEBI:29105"/>
        <label>1</label>
    </ligand>
</feature>
<dbReference type="CDD" id="cd10509">
    <property type="entry name" value="Zn-ribbon_RPC11"/>
    <property type="match status" value="1"/>
</dbReference>
<organism evidence="13 14">
    <name type="scientific">Staphylotrichum tortipilum</name>
    <dbReference type="NCBI Taxonomy" id="2831512"/>
    <lineage>
        <taxon>Eukaryota</taxon>
        <taxon>Fungi</taxon>
        <taxon>Dikarya</taxon>
        <taxon>Ascomycota</taxon>
        <taxon>Pezizomycotina</taxon>
        <taxon>Sordariomycetes</taxon>
        <taxon>Sordariomycetidae</taxon>
        <taxon>Sordariales</taxon>
        <taxon>Chaetomiaceae</taxon>
        <taxon>Staphylotrichum</taxon>
    </lineage>
</organism>
<feature type="binding site" evidence="9">
    <location>
        <position position="34"/>
    </location>
    <ligand>
        <name>Zn(2+)</name>
        <dbReference type="ChEBI" id="CHEBI:29105"/>
        <label>1</label>
    </ligand>
</feature>
<feature type="zinc finger region" description="C4-type" evidence="10">
    <location>
        <begin position="6"/>
        <end position="37"/>
    </location>
</feature>
<comment type="function">
    <text evidence="8">DNA-dependent RNA polymerase catalyzes the transcription of DNA into RNA using the four ribonucleoside triphosphates as substrates.</text>
</comment>
<evidence type="ECO:0000256" key="11">
    <source>
        <dbReference type="RuleBase" id="RU003474"/>
    </source>
</evidence>
<dbReference type="SMART" id="SM00440">
    <property type="entry name" value="ZnF_C2C2"/>
    <property type="match status" value="1"/>
</dbReference>
<evidence type="ECO:0000256" key="8">
    <source>
        <dbReference type="PIRNR" id="PIRNR005586"/>
    </source>
</evidence>
<dbReference type="Gene3D" id="2.20.25.10">
    <property type="match status" value="1"/>
</dbReference>
<dbReference type="PIRSF" id="PIRSF005586">
    <property type="entry name" value="RNApol_RpoM"/>
    <property type="match status" value="1"/>
</dbReference>
<comment type="subcellular location">
    <subcellularLocation>
        <location evidence="1 8">Nucleus</location>
    </subcellularLocation>
</comment>
<evidence type="ECO:0000313" key="13">
    <source>
        <dbReference type="EMBL" id="KAK3903691.1"/>
    </source>
</evidence>
<dbReference type="InterPro" id="IPR001222">
    <property type="entry name" value="Znf_TFIIS"/>
</dbReference>
<dbReference type="GO" id="GO:0008270">
    <property type="term" value="F:zinc ion binding"/>
    <property type="evidence" value="ECO:0007669"/>
    <property type="project" value="UniProtKB-KW"/>
</dbReference>
<dbReference type="Proteomes" id="UP001303889">
    <property type="component" value="Unassembled WGS sequence"/>
</dbReference>
<gene>
    <name evidence="13" type="ORF">C8A05DRAFT_43115</name>
</gene>
<reference evidence="13" key="2">
    <citation type="submission" date="2023-05" db="EMBL/GenBank/DDBJ databases">
        <authorList>
            <consortium name="Lawrence Berkeley National Laboratory"/>
            <person name="Steindorff A."/>
            <person name="Hensen N."/>
            <person name="Bonometti L."/>
            <person name="Westerberg I."/>
            <person name="Brannstrom I.O."/>
            <person name="Guillou S."/>
            <person name="Cros-Aarteil S."/>
            <person name="Calhoun S."/>
            <person name="Haridas S."/>
            <person name="Kuo A."/>
            <person name="Mondo S."/>
            <person name="Pangilinan J."/>
            <person name="Riley R."/>
            <person name="Labutti K."/>
            <person name="Andreopoulos B."/>
            <person name="Lipzen A."/>
            <person name="Chen C."/>
            <person name="Yanf M."/>
            <person name="Daum C."/>
            <person name="Ng V."/>
            <person name="Clum A."/>
            <person name="Ohm R."/>
            <person name="Martin F."/>
            <person name="Silar P."/>
            <person name="Natvig D."/>
            <person name="Lalanne C."/>
            <person name="Gautier V."/>
            <person name="Ament-Velasquez S.L."/>
            <person name="Kruys A."/>
            <person name="Hutchinson M.I."/>
            <person name="Powell A.J."/>
            <person name="Barry K."/>
            <person name="Miller A.N."/>
            <person name="Grigoriev I.V."/>
            <person name="Debuchy R."/>
            <person name="Gladieux P."/>
            <person name="Thoren M.H."/>
            <person name="Johannesson H."/>
        </authorList>
    </citation>
    <scope>NUCLEOTIDE SEQUENCE</scope>
    <source>
        <strain evidence="13">CBS 103.79</strain>
    </source>
</reference>
<dbReference type="PROSITE" id="PS51133">
    <property type="entry name" value="ZF_TFIIS_2"/>
    <property type="match status" value="1"/>
</dbReference>
<dbReference type="InterPro" id="IPR012164">
    <property type="entry name" value="Rpa12/Rpb9/Rpc10/TFS"/>
</dbReference>
<protein>
    <recommendedName>
        <fullName evidence="8">DNA-directed RNA polymerase subunit</fullName>
    </recommendedName>
</protein>
<evidence type="ECO:0000256" key="6">
    <source>
        <dbReference type="ARBA" id="ARBA00023163"/>
    </source>
</evidence>
<evidence type="ECO:0000256" key="5">
    <source>
        <dbReference type="ARBA" id="ARBA00022833"/>
    </source>
</evidence>
<evidence type="ECO:0000256" key="2">
    <source>
        <dbReference type="ARBA" id="ARBA00022478"/>
    </source>
</evidence>
<keyword evidence="2 8" id="KW-0240">DNA-directed RNA polymerase</keyword>
<evidence type="ECO:0000259" key="12">
    <source>
        <dbReference type="PROSITE" id="PS51133"/>
    </source>
</evidence>
<feature type="domain" description="TFIIS-type" evidence="12">
    <location>
        <begin position="74"/>
        <end position="116"/>
    </location>
</feature>
<dbReference type="GO" id="GO:0005666">
    <property type="term" value="C:RNA polymerase III complex"/>
    <property type="evidence" value="ECO:0007669"/>
    <property type="project" value="TreeGrafter"/>
</dbReference>